<evidence type="ECO:0000313" key="13">
    <source>
        <dbReference type="Proteomes" id="UP001488805"/>
    </source>
</evidence>
<comment type="caution">
    <text evidence="12">The sequence shown here is derived from an EMBL/GenBank/DDBJ whole genome shotgun (WGS) entry which is preliminary data.</text>
</comment>
<evidence type="ECO:0000256" key="7">
    <source>
        <dbReference type="ARBA" id="ARBA00022729"/>
    </source>
</evidence>
<name>A0AAW1EN12_ZOAVI</name>
<evidence type="ECO:0000256" key="1">
    <source>
        <dbReference type="ARBA" id="ARBA00004651"/>
    </source>
</evidence>
<dbReference type="EMBL" id="JBCEZU010000156">
    <property type="protein sequence ID" value="KAK9524119.1"/>
    <property type="molecule type" value="Genomic_DNA"/>
</dbReference>
<dbReference type="Pfam" id="PF13903">
    <property type="entry name" value="Claudin_2"/>
    <property type="match status" value="1"/>
</dbReference>
<keyword evidence="6 11" id="KW-0812">Transmembrane</keyword>
<protein>
    <recommendedName>
        <fullName evidence="3">Transmembrane protein 182</fullName>
    </recommendedName>
</protein>
<reference evidence="12 13" key="1">
    <citation type="journal article" date="2024" name="Genome Biol. Evol.">
        <title>Chromosome-level genome assembly of the viviparous eelpout Zoarces viviparus.</title>
        <authorList>
            <person name="Fuhrmann N."/>
            <person name="Brasseur M.V."/>
            <person name="Bakowski C.E."/>
            <person name="Podsiadlowski L."/>
            <person name="Prost S."/>
            <person name="Krehenwinkel H."/>
            <person name="Mayer C."/>
        </authorList>
    </citation>
    <scope>NUCLEOTIDE SEQUENCE [LARGE SCALE GENOMIC DNA]</scope>
    <source>
        <strain evidence="12">NO-MEL_2022_Ind0_liver</strain>
    </source>
</reference>
<evidence type="ECO:0000256" key="9">
    <source>
        <dbReference type="ARBA" id="ARBA00023136"/>
    </source>
</evidence>
<keyword evidence="4" id="KW-1003">Cell membrane</keyword>
<keyword evidence="10" id="KW-0325">Glycoprotein</keyword>
<feature type="transmembrane region" description="Helical" evidence="11">
    <location>
        <begin position="176"/>
        <end position="197"/>
    </location>
</feature>
<evidence type="ECO:0000313" key="12">
    <source>
        <dbReference type="EMBL" id="KAK9524119.1"/>
    </source>
</evidence>
<dbReference type="PANTHER" id="PTHR32012:SF0">
    <property type="entry name" value="TRANSMEMBRANE PROTEIN 182"/>
    <property type="match status" value="1"/>
</dbReference>
<proteinExistence type="inferred from homology"/>
<evidence type="ECO:0000256" key="11">
    <source>
        <dbReference type="SAM" id="Phobius"/>
    </source>
</evidence>
<evidence type="ECO:0000256" key="6">
    <source>
        <dbReference type="ARBA" id="ARBA00022692"/>
    </source>
</evidence>
<feature type="transmembrane region" description="Helical" evidence="11">
    <location>
        <begin position="125"/>
        <end position="144"/>
    </location>
</feature>
<keyword evidence="5" id="KW-0517">Myogenesis</keyword>
<dbReference type="Gene3D" id="1.20.140.150">
    <property type="match status" value="1"/>
</dbReference>
<comment type="subcellular location">
    <subcellularLocation>
        <location evidence="1">Cell membrane</location>
        <topology evidence="1">Multi-pass membrane protein</topology>
    </subcellularLocation>
</comment>
<sequence>MSPAERLKLLLFLASFFGASGFLLTLVSCGTEYWLLAAESCSSGGRVPRERKSGASSLLINTLCGTFGSLISQNQRSAEPPSSSPFLLVGHTVPPQSRMNITLPLFLGPSGASSSSQALFEVGGALLLCGGVSLLAVLVMYLMWVHVLDTLEQFALHHRDSTCPSFHLSVQHGPSFLLAPVAVFSSLLAGLLFLLVGRSVRAMQLHKRDRIPELPASDASL</sequence>
<comment type="similarity">
    <text evidence="2">Belongs to the TMEM182 family.</text>
</comment>
<accession>A0AAW1EN12</accession>
<dbReference type="GO" id="GO:0005886">
    <property type="term" value="C:plasma membrane"/>
    <property type="evidence" value="ECO:0007669"/>
    <property type="project" value="UniProtKB-SubCell"/>
</dbReference>
<dbReference type="AlphaFoldDB" id="A0AAW1EN12"/>
<evidence type="ECO:0000256" key="2">
    <source>
        <dbReference type="ARBA" id="ARBA00006418"/>
    </source>
</evidence>
<evidence type="ECO:0000256" key="5">
    <source>
        <dbReference type="ARBA" id="ARBA00022541"/>
    </source>
</evidence>
<keyword evidence="9 11" id="KW-0472">Membrane</keyword>
<evidence type="ECO:0000256" key="3">
    <source>
        <dbReference type="ARBA" id="ARBA00014600"/>
    </source>
</evidence>
<dbReference type="PROSITE" id="PS51257">
    <property type="entry name" value="PROKAR_LIPOPROTEIN"/>
    <property type="match status" value="1"/>
</dbReference>
<dbReference type="InterPro" id="IPR004031">
    <property type="entry name" value="PMP22/EMP/MP20/Claudin"/>
</dbReference>
<keyword evidence="8 11" id="KW-1133">Transmembrane helix</keyword>
<organism evidence="12 13">
    <name type="scientific">Zoarces viviparus</name>
    <name type="common">Viviparous eelpout</name>
    <name type="synonym">Blennius viviparus</name>
    <dbReference type="NCBI Taxonomy" id="48416"/>
    <lineage>
        <taxon>Eukaryota</taxon>
        <taxon>Metazoa</taxon>
        <taxon>Chordata</taxon>
        <taxon>Craniata</taxon>
        <taxon>Vertebrata</taxon>
        <taxon>Euteleostomi</taxon>
        <taxon>Actinopterygii</taxon>
        <taxon>Neopterygii</taxon>
        <taxon>Teleostei</taxon>
        <taxon>Neoteleostei</taxon>
        <taxon>Acanthomorphata</taxon>
        <taxon>Eupercaria</taxon>
        <taxon>Perciformes</taxon>
        <taxon>Cottioidei</taxon>
        <taxon>Zoarcales</taxon>
        <taxon>Zoarcidae</taxon>
        <taxon>Zoarcinae</taxon>
        <taxon>Zoarces</taxon>
    </lineage>
</organism>
<evidence type="ECO:0000256" key="4">
    <source>
        <dbReference type="ARBA" id="ARBA00022475"/>
    </source>
</evidence>
<dbReference type="GO" id="GO:0007517">
    <property type="term" value="P:muscle organ development"/>
    <property type="evidence" value="ECO:0007669"/>
    <property type="project" value="UniProtKB-KW"/>
</dbReference>
<keyword evidence="7" id="KW-0732">Signal</keyword>
<dbReference type="InterPro" id="IPR026763">
    <property type="entry name" value="TMEM182"/>
</dbReference>
<keyword evidence="13" id="KW-1185">Reference proteome</keyword>
<evidence type="ECO:0000256" key="8">
    <source>
        <dbReference type="ARBA" id="ARBA00022989"/>
    </source>
</evidence>
<dbReference type="Proteomes" id="UP001488805">
    <property type="component" value="Unassembled WGS sequence"/>
</dbReference>
<dbReference type="PANTHER" id="PTHR32012">
    <property type="entry name" value="TRANSMEMBRANE PROTEIN 182-RELATED"/>
    <property type="match status" value="1"/>
</dbReference>
<evidence type="ECO:0000256" key="10">
    <source>
        <dbReference type="ARBA" id="ARBA00023180"/>
    </source>
</evidence>
<gene>
    <name evidence="12" type="ORF">VZT92_017985</name>
</gene>